<protein>
    <submittedName>
        <fullName evidence="1">Uncharacterized protein</fullName>
    </submittedName>
</protein>
<dbReference type="Proteomes" id="UP001372338">
    <property type="component" value="Unassembled WGS sequence"/>
</dbReference>
<evidence type="ECO:0000313" key="1">
    <source>
        <dbReference type="EMBL" id="KAK7256258.1"/>
    </source>
</evidence>
<name>A0AAN9EFF4_CROPI</name>
<proteinExistence type="predicted"/>
<gene>
    <name evidence="1" type="ORF">RIF29_29697</name>
</gene>
<sequence>MEHSVITKLVVSNFQFARCFSNLLLISPLLSRREQRLGFASAIDLQRPEPSQRKLAEAIHSQIKLARRRTRRTRCCRRRDAPSTSQIRIFIFLQAFNYYSSTLQGVAHSSSI</sequence>
<evidence type="ECO:0000313" key="2">
    <source>
        <dbReference type="Proteomes" id="UP001372338"/>
    </source>
</evidence>
<comment type="caution">
    <text evidence="1">The sequence shown here is derived from an EMBL/GenBank/DDBJ whole genome shotgun (WGS) entry which is preliminary data.</text>
</comment>
<keyword evidence="2" id="KW-1185">Reference proteome</keyword>
<dbReference type="EMBL" id="JAYWIO010000006">
    <property type="protein sequence ID" value="KAK7256258.1"/>
    <property type="molecule type" value="Genomic_DNA"/>
</dbReference>
<organism evidence="1 2">
    <name type="scientific">Crotalaria pallida</name>
    <name type="common">Smooth rattlebox</name>
    <name type="synonym">Crotalaria striata</name>
    <dbReference type="NCBI Taxonomy" id="3830"/>
    <lineage>
        <taxon>Eukaryota</taxon>
        <taxon>Viridiplantae</taxon>
        <taxon>Streptophyta</taxon>
        <taxon>Embryophyta</taxon>
        <taxon>Tracheophyta</taxon>
        <taxon>Spermatophyta</taxon>
        <taxon>Magnoliopsida</taxon>
        <taxon>eudicotyledons</taxon>
        <taxon>Gunneridae</taxon>
        <taxon>Pentapetalae</taxon>
        <taxon>rosids</taxon>
        <taxon>fabids</taxon>
        <taxon>Fabales</taxon>
        <taxon>Fabaceae</taxon>
        <taxon>Papilionoideae</taxon>
        <taxon>50 kb inversion clade</taxon>
        <taxon>genistoids sensu lato</taxon>
        <taxon>core genistoids</taxon>
        <taxon>Crotalarieae</taxon>
        <taxon>Crotalaria</taxon>
    </lineage>
</organism>
<reference evidence="1 2" key="1">
    <citation type="submission" date="2024-01" db="EMBL/GenBank/DDBJ databases">
        <title>The genomes of 5 underutilized Papilionoideae crops provide insights into root nodulation and disease resistanc.</title>
        <authorList>
            <person name="Yuan L."/>
        </authorList>
    </citation>
    <scope>NUCLEOTIDE SEQUENCE [LARGE SCALE GENOMIC DNA]</scope>
    <source>
        <strain evidence="1">ZHUSHIDOU_FW_LH</strain>
        <tissue evidence="1">Leaf</tissue>
    </source>
</reference>
<accession>A0AAN9EFF4</accession>
<dbReference type="AlphaFoldDB" id="A0AAN9EFF4"/>